<dbReference type="Proteomes" id="UP001141806">
    <property type="component" value="Unassembled WGS sequence"/>
</dbReference>
<gene>
    <name evidence="1" type="ORF">NE237_019503</name>
</gene>
<accession>A0A9Q0JS89</accession>
<dbReference type="AlphaFoldDB" id="A0A9Q0JS89"/>
<keyword evidence="2" id="KW-1185">Reference proteome</keyword>
<dbReference type="EMBL" id="JAMYWD010000986">
    <property type="protein sequence ID" value="KAJ4946659.1"/>
    <property type="molecule type" value="Genomic_DNA"/>
</dbReference>
<evidence type="ECO:0000313" key="2">
    <source>
        <dbReference type="Proteomes" id="UP001141806"/>
    </source>
</evidence>
<proteinExistence type="predicted"/>
<organism evidence="1 2">
    <name type="scientific">Protea cynaroides</name>
    <dbReference type="NCBI Taxonomy" id="273540"/>
    <lineage>
        <taxon>Eukaryota</taxon>
        <taxon>Viridiplantae</taxon>
        <taxon>Streptophyta</taxon>
        <taxon>Embryophyta</taxon>
        <taxon>Tracheophyta</taxon>
        <taxon>Spermatophyta</taxon>
        <taxon>Magnoliopsida</taxon>
        <taxon>Proteales</taxon>
        <taxon>Proteaceae</taxon>
        <taxon>Protea</taxon>
    </lineage>
</organism>
<comment type="caution">
    <text evidence="1">The sequence shown here is derived from an EMBL/GenBank/DDBJ whole genome shotgun (WGS) entry which is preliminary data.</text>
</comment>
<name>A0A9Q0JS89_9MAGN</name>
<reference evidence="1" key="1">
    <citation type="journal article" date="2023" name="Plant J.">
        <title>The genome of the king protea, Protea cynaroides.</title>
        <authorList>
            <person name="Chang J."/>
            <person name="Duong T.A."/>
            <person name="Schoeman C."/>
            <person name="Ma X."/>
            <person name="Roodt D."/>
            <person name="Barker N."/>
            <person name="Li Z."/>
            <person name="Van de Peer Y."/>
            <person name="Mizrachi E."/>
        </authorList>
    </citation>
    <scope>NUCLEOTIDE SEQUENCE</scope>
    <source>
        <tissue evidence="1">Young leaves</tissue>
    </source>
</reference>
<evidence type="ECO:0000313" key="1">
    <source>
        <dbReference type="EMBL" id="KAJ4946659.1"/>
    </source>
</evidence>
<sequence>MIGNDGNGPVEEEALWNSILDLRKKLEKVLPGSDLLSKELEGFFRASNLGILNNEVLIQPPYLRTGDQNNLTGPVRPFETGRLTTFHNHPQGDYQFGRV</sequence>
<protein>
    <submittedName>
        <fullName evidence="1">Uncharacterized protein</fullName>
    </submittedName>
</protein>